<name>A0A9Q1GYT1_9CARY</name>
<keyword evidence="3" id="KW-1185">Reference proteome</keyword>
<dbReference type="EMBL" id="JAKOGI010001205">
    <property type="protein sequence ID" value="KAJ8426983.1"/>
    <property type="molecule type" value="Genomic_DNA"/>
</dbReference>
<sequence length="241" mass="27102">MPKKGPPLAAKSTSLKPRVPLGSTKTQSLKHKASNTLRKDSSSKDKRKRKCNDAIERNDDNLLEIEDDVLEDELQNVEDIETSDEEWEVAINNLRKRNKKKRVQIEEHTYYKKLKWEVGMTFGIMLKFKQRRGRTISRGRGRCVGRGREIAYGRGIGREGIVTNDNASTSRATSVVDLEAVNFLSQASLGSSCLPQGSRVKSPSSTKMQLLRLWSPILCKGASELKAKLFNSFCVNYGAKQ</sequence>
<protein>
    <submittedName>
        <fullName evidence="2">Uncharacterized protein</fullName>
    </submittedName>
</protein>
<accession>A0A9Q1GYT1</accession>
<evidence type="ECO:0000256" key="1">
    <source>
        <dbReference type="SAM" id="MobiDB-lite"/>
    </source>
</evidence>
<evidence type="ECO:0000313" key="2">
    <source>
        <dbReference type="EMBL" id="KAJ8426983.1"/>
    </source>
</evidence>
<feature type="region of interest" description="Disordered" evidence="1">
    <location>
        <begin position="1"/>
        <end position="53"/>
    </location>
</feature>
<dbReference type="Proteomes" id="UP001153076">
    <property type="component" value="Unassembled WGS sequence"/>
</dbReference>
<proteinExistence type="predicted"/>
<reference evidence="2" key="1">
    <citation type="submission" date="2022-04" db="EMBL/GenBank/DDBJ databases">
        <title>Carnegiea gigantea Genome sequencing and assembly v2.</title>
        <authorList>
            <person name="Copetti D."/>
            <person name="Sanderson M.J."/>
            <person name="Burquez A."/>
            <person name="Wojciechowski M.F."/>
        </authorList>
    </citation>
    <scope>NUCLEOTIDE SEQUENCE</scope>
    <source>
        <strain evidence="2">SGP5-SGP5p</strain>
        <tissue evidence="2">Aerial part</tissue>
    </source>
</reference>
<comment type="caution">
    <text evidence="2">The sequence shown here is derived from an EMBL/GenBank/DDBJ whole genome shotgun (WGS) entry which is preliminary data.</text>
</comment>
<dbReference type="AlphaFoldDB" id="A0A9Q1GYT1"/>
<organism evidence="2 3">
    <name type="scientific">Carnegiea gigantea</name>
    <dbReference type="NCBI Taxonomy" id="171969"/>
    <lineage>
        <taxon>Eukaryota</taxon>
        <taxon>Viridiplantae</taxon>
        <taxon>Streptophyta</taxon>
        <taxon>Embryophyta</taxon>
        <taxon>Tracheophyta</taxon>
        <taxon>Spermatophyta</taxon>
        <taxon>Magnoliopsida</taxon>
        <taxon>eudicotyledons</taxon>
        <taxon>Gunneridae</taxon>
        <taxon>Pentapetalae</taxon>
        <taxon>Caryophyllales</taxon>
        <taxon>Cactineae</taxon>
        <taxon>Cactaceae</taxon>
        <taxon>Cactoideae</taxon>
        <taxon>Echinocereeae</taxon>
        <taxon>Carnegiea</taxon>
    </lineage>
</organism>
<evidence type="ECO:0000313" key="3">
    <source>
        <dbReference type="Proteomes" id="UP001153076"/>
    </source>
</evidence>
<gene>
    <name evidence="2" type="ORF">Cgig2_033841</name>
</gene>